<dbReference type="PANTHER" id="PTHR35698:SF2">
    <property type="entry name" value="DNA-BINDING PROTEIN RHL1"/>
    <property type="match status" value="1"/>
</dbReference>
<feature type="compositionally biased region" description="Basic residues" evidence="1">
    <location>
        <begin position="1"/>
        <end position="10"/>
    </location>
</feature>
<dbReference type="AlphaFoldDB" id="A0A9D5GY04"/>
<evidence type="ECO:0000313" key="2">
    <source>
        <dbReference type="EMBL" id="KAI5445097.1"/>
    </source>
</evidence>
<proteinExistence type="predicted"/>
<feature type="compositionally biased region" description="Basic and acidic residues" evidence="1">
    <location>
        <begin position="293"/>
        <end position="307"/>
    </location>
</feature>
<name>A0A9D5GY04_PEA</name>
<protein>
    <recommendedName>
        <fullName evidence="4">DNA-binding protein RHL1</fullName>
    </recommendedName>
</protein>
<comment type="caution">
    <text evidence="2">The sequence shown here is derived from an EMBL/GenBank/DDBJ whole genome shotgun (WGS) entry which is preliminary data.</text>
</comment>
<dbReference type="Proteomes" id="UP001058974">
    <property type="component" value="Chromosome 1"/>
</dbReference>
<sequence length="421" mass="46656">MAKPKTKKKAREGEQDPDSTNPVTIERKRLKSLAFSNNILSETQSRSSIHLNPSSILAKHHGKDIIKKSQRKSSRYLFSFPGLFAPIAGGKIGDLKDLGTKNPILYLDFPQGRMKLFGTILYPKNRYLTLQFSRGGKSVMCEDYFDNMIVFSDAWWIGTKDENPEEDKLEIPQELYEGQQAEHDFKGGAGAGAASVVNQSVLKTKIKRAEPESPETPLENDSSDSELDLTDTKELVPVRQSARTVKKSYKFAEISSGDDSGKSSPDISEHEEEAVEVDTNKETVVIDIDNEDNSPKDKLPVVEKKEPASASKSKKGSLVQATISSLFKKVEVKKTPTNSKKSPSSKASGQKLQPARSKRKIDLDEGPKKKARKLKDKNPGEKAKTKSKESGVEDDDEENDDIEEFSNASEDSDGSDEEWIA</sequence>
<dbReference type="GO" id="GO:0042023">
    <property type="term" value="P:DNA endoreduplication"/>
    <property type="evidence" value="ECO:0007669"/>
    <property type="project" value="InterPro"/>
</dbReference>
<keyword evidence="3" id="KW-1185">Reference proteome</keyword>
<dbReference type="GO" id="GO:0003677">
    <property type="term" value="F:DNA binding"/>
    <property type="evidence" value="ECO:0007669"/>
    <property type="project" value="InterPro"/>
</dbReference>
<evidence type="ECO:0008006" key="4">
    <source>
        <dbReference type="Google" id="ProtNLM"/>
    </source>
</evidence>
<organism evidence="2 3">
    <name type="scientific">Pisum sativum</name>
    <name type="common">Garden pea</name>
    <name type="synonym">Lathyrus oleraceus</name>
    <dbReference type="NCBI Taxonomy" id="3888"/>
    <lineage>
        <taxon>Eukaryota</taxon>
        <taxon>Viridiplantae</taxon>
        <taxon>Streptophyta</taxon>
        <taxon>Embryophyta</taxon>
        <taxon>Tracheophyta</taxon>
        <taxon>Spermatophyta</taxon>
        <taxon>Magnoliopsida</taxon>
        <taxon>eudicotyledons</taxon>
        <taxon>Gunneridae</taxon>
        <taxon>Pentapetalae</taxon>
        <taxon>rosids</taxon>
        <taxon>fabids</taxon>
        <taxon>Fabales</taxon>
        <taxon>Fabaceae</taxon>
        <taxon>Papilionoideae</taxon>
        <taxon>50 kb inversion clade</taxon>
        <taxon>NPAAA clade</taxon>
        <taxon>Hologalegina</taxon>
        <taxon>IRL clade</taxon>
        <taxon>Fabeae</taxon>
        <taxon>Lathyrus</taxon>
    </lineage>
</organism>
<reference evidence="2 3" key="1">
    <citation type="journal article" date="2022" name="Nat. Genet.">
        <title>Improved pea reference genome and pan-genome highlight genomic features and evolutionary characteristics.</title>
        <authorList>
            <person name="Yang T."/>
            <person name="Liu R."/>
            <person name="Luo Y."/>
            <person name="Hu S."/>
            <person name="Wang D."/>
            <person name="Wang C."/>
            <person name="Pandey M.K."/>
            <person name="Ge S."/>
            <person name="Xu Q."/>
            <person name="Li N."/>
            <person name="Li G."/>
            <person name="Huang Y."/>
            <person name="Saxena R.K."/>
            <person name="Ji Y."/>
            <person name="Li M."/>
            <person name="Yan X."/>
            <person name="He Y."/>
            <person name="Liu Y."/>
            <person name="Wang X."/>
            <person name="Xiang C."/>
            <person name="Varshney R.K."/>
            <person name="Ding H."/>
            <person name="Gao S."/>
            <person name="Zong X."/>
        </authorList>
    </citation>
    <scope>NUCLEOTIDE SEQUENCE [LARGE SCALE GENOMIC DNA]</scope>
    <source>
        <strain evidence="2 3">cv. Zhongwan 6</strain>
    </source>
</reference>
<evidence type="ECO:0000313" key="3">
    <source>
        <dbReference type="Proteomes" id="UP001058974"/>
    </source>
</evidence>
<dbReference type="InterPro" id="IPR038859">
    <property type="entry name" value="RHL1"/>
</dbReference>
<feature type="compositionally biased region" description="Low complexity" evidence="1">
    <location>
        <begin position="254"/>
        <end position="266"/>
    </location>
</feature>
<feature type="region of interest" description="Disordered" evidence="1">
    <location>
        <begin position="206"/>
        <end position="236"/>
    </location>
</feature>
<feature type="compositionally biased region" description="Low complexity" evidence="1">
    <location>
        <begin position="335"/>
        <end position="348"/>
    </location>
</feature>
<dbReference type="PANTHER" id="PTHR35698">
    <property type="entry name" value="DNA-BINDING PROTEIN RHL1"/>
    <property type="match status" value="1"/>
</dbReference>
<dbReference type="EMBL" id="JAMSHJ010000001">
    <property type="protein sequence ID" value="KAI5445097.1"/>
    <property type="molecule type" value="Genomic_DNA"/>
</dbReference>
<feature type="compositionally biased region" description="Acidic residues" evidence="1">
    <location>
        <begin position="392"/>
        <end position="421"/>
    </location>
</feature>
<evidence type="ECO:0000256" key="1">
    <source>
        <dbReference type="SAM" id="MobiDB-lite"/>
    </source>
</evidence>
<gene>
    <name evidence="2" type="ORF">KIW84_013377</name>
</gene>
<feature type="region of interest" description="Disordered" evidence="1">
    <location>
        <begin position="1"/>
        <end position="26"/>
    </location>
</feature>
<feature type="compositionally biased region" description="Basic and acidic residues" evidence="1">
    <location>
        <begin position="376"/>
        <end position="391"/>
    </location>
</feature>
<dbReference type="Gramene" id="Psat01G0337700-T1">
    <property type="protein sequence ID" value="KAI5445097.1"/>
    <property type="gene ID" value="KIW84_013377"/>
</dbReference>
<dbReference type="Gramene" id="Psat1g121120.1">
    <property type="protein sequence ID" value="Psat1g121120.1.cds"/>
    <property type="gene ID" value="Psat1g121120"/>
</dbReference>
<dbReference type="OrthoDB" id="568248at2759"/>
<accession>A0A9D5GY04</accession>
<feature type="region of interest" description="Disordered" evidence="1">
    <location>
        <begin position="251"/>
        <end position="421"/>
    </location>
</feature>